<dbReference type="GO" id="GO:0004803">
    <property type="term" value="F:transposase activity"/>
    <property type="evidence" value="ECO:0007669"/>
    <property type="project" value="InterPro"/>
</dbReference>
<dbReference type="GO" id="GO:0006313">
    <property type="term" value="P:DNA transposition"/>
    <property type="evidence" value="ECO:0007669"/>
    <property type="project" value="InterPro"/>
</dbReference>
<dbReference type="InterPro" id="IPR052546">
    <property type="entry name" value="Transposase_8_domain"/>
</dbReference>
<dbReference type="PANTHER" id="PTHR33609:SF1">
    <property type="entry name" value="TRANSPOSASE"/>
    <property type="match status" value="1"/>
</dbReference>
<sequence length="87" mass="9890">MKKRFTEEQIIGFLQQAEAGVPAKELCWQHGFSDASFYNWRAKFGGMTVSDAKRLKALEDENARLKRLLAESILDAEAFKAALGRKR</sequence>
<dbReference type="Proteomes" id="UP000587070">
    <property type="component" value="Unassembled WGS sequence"/>
</dbReference>
<organism evidence="1 2">
    <name type="scientific">Rhodocyclus tenuis</name>
    <name type="common">Rhodospirillum tenue</name>
    <dbReference type="NCBI Taxonomy" id="1066"/>
    <lineage>
        <taxon>Bacteria</taxon>
        <taxon>Pseudomonadati</taxon>
        <taxon>Pseudomonadota</taxon>
        <taxon>Betaproteobacteria</taxon>
        <taxon>Rhodocyclales</taxon>
        <taxon>Rhodocyclaceae</taxon>
        <taxon>Rhodocyclus</taxon>
    </lineage>
</organism>
<dbReference type="Pfam" id="PF01527">
    <property type="entry name" value="HTH_Tnp_1"/>
    <property type="match status" value="1"/>
</dbReference>
<evidence type="ECO:0000313" key="1">
    <source>
        <dbReference type="EMBL" id="MBB4248793.1"/>
    </source>
</evidence>
<dbReference type="SUPFAM" id="SSF46689">
    <property type="entry name" value="Homeodomain-like"/>
    <property type="match status" value="1"/>
</dbReference>
<dbReference type="InterPro" id="IPR009057">
    <property type="entry name" value="Homeodomain-like_sf"/>
</dbReference>
<comment type="caution">
    <text evidence="1">The sequence shown here is derived from an EMBL/GenBank/DDBJ whole genome shotgun (WGS) entry which is preliminary data.</text>
</comment>
<gene>
    <name evidence="1" type="ORF">GGD90_003193</name>
</gene>
<keyword evidence="2" id="KW-1185">Reference proteome</keyword>
<evidence type="ECO:0000313" key="2">
    <source>
        <dbReference type="Proteomes" id="UP000587070"/>
    </source>
</evidence>
<dbReference type="EMBL" id="JACIGE010000014">
    <property type="protein sequence ID" value="MBB4248793.1"/>
    <property type="molecule type" value="Genomic_DNA"/>
</dbReference>
<protein>
    <submittedName>
        <fullName evidence="1">Putative transposase</fullName>
    </submittedName>
</protein>
<dbReference type="InterPro" id="IPR002514">
    <property type="entry name" value="Transposase_8"/>
</dbReference>
<reference evidence="1 2" key="1">
    <citation type="submission" date="2020-08" db="EMBL/GenBank/DDBJ databases">
        <title>Genome sequencing of Purple Non-Sulfur Bacteria from various extreme environments.</title>
        <authorList>
            <person name="Mayer M."/>
        </authorList>
    </citation>
    <scope>NUCLEOTIDE SEQUENCE [LARGE SCALE GENOMIC DNA]</scope>
    <source>
        <strain evidence="1 2">2761</strain>
    </source>
</reference>
<dbReference type="GO" id="GO:0003677">
    <property type="term" value="F:DNA binding"/>
    <property type="evidence" value="ECO:0007669"/>
    <property type="project" value="InterPro"/>
</dbReference>
<name>A0A840G8Y0_RHOTE</name>
<proteinExistence type="predicted"/>
<dbReference type="PANTHER" id="PTHR33609">
    <property type="entry name" value="LOW CALCIUM RESPONSE LOCUS PROTEIN S"/>
    <property type="match status" value="1"/>
</dbReference>
<accession>A0A840G8Y0</accession>
<dbReference type="AlphaFoldDB" id="A0A840G8Y0"/>